<dbReference type="AlphaFoldDB" id="A0A2D2C1W9"/>
<sequence length="196" mass="22352">MAFVARNFYSVLETSFRWECSQTEIVDLAMAEKIDLVVALPNVRFDDGTEATMGVIQGGVVRPLFRGYGASEEQVFIRQARPPNCSWKSIEEPKEGIRVMAPDVLITAAEVERFEDENKLVRRVVSGPGAQSRYDWDGFYCEIICRVHNNGLPEKQKDLIDEMFNWFLGKSVNGDAPDESTIRKKIRGFWGRLRPD</sequence>
<evidence type="ECO:0000313" key="1">
    <source>
        <dbReference type="EMBL" id="ATQ56503.1"/>
    </source>
</evidence>
<evidence type="ECO:0000313" key="2">
    <source>
        <dbReference type="Proteomes" id="UP000229314"/>
    </source>
</evidence>
<proteinExistence type="predicted"/>
<protein>
    <submittedName>
        <fullName evidence="1">Uncharacterized protein</fullName>
    </submittedName>
</protein>
<reference evidence="1 2" key="1">
    <citation type="submission" date="2017-10" db="EMBL/GenBank/DDBJ databases">
        <title>Complete genome sequence of Paracoccus yeei TT13 isolated from human skin.</title>
        <authorList>
            <person name="Lee K."/>
            <person name="Lim J.Y."/>
            <person name="Hwang I."/>
        </authorList>
    </citation>
    <scope>NUCLEOTIDE SEQUENCE [LARGE SCALE GENOMIC DNA]</scope>
    <source>
        <strain evidence="1 2">TT13</strain>
    </source>
</reference>
<dbReference type="Proteomes" id="UP000229314">
    <property type="component" value="Chromosome"/>
</dbReference>
<dbReference type="GeneID" id="78898436"/>
<name>A0A2D2C1W9_9RHOB</name>
<organism evidence="1 2">
    <name type="scientific">Paracoccus yeei</name>
    <dbReference type="NCBI Taxonomy" id="147645"/>
    <lineage>
        <taxon>Bacteria</taxon>
        <taxon>Pseudomonadati</taxon>
        <taxon>Pseudomonadota</taxon>
        <taxon>Alphaproteobacteria</taxon>
        <taxon>Rhodobacterales</taxon>
        <taxon>Paracoccaceae</taxon>
        <taxon>Paracoccus</taxon>
    </lineage>
</organism>
<accession>A0A2D2C1W9</accession>
<dbReference type="EMBL" id="CP024422">
    <property type="protein sequence ID" value="ATQ56503.1"/>
    <property type="molecule type" value="Genomic_DNA"/>
</dbReference>
<dbReference type="RefSeq" id="WP_099649303.1">
    <property type="nucleotide sequence ID" value="NZ_CAJGAB010000074.1"/>
</dbReference>
<gene>
    <name evidence="1" type="ORF">PYTT13_12295</name>
</gene>